<reference evidence="9 10" key="1">
    <citation type="submission" date="2024-06" db="EMBL/GenBank/DDBJ databases">
        <title>A chromosome level genome sequence of Diviner's sage (Salvia divinorum).</title>
        <authorList>
            <person name="Ford S.A."/>
            <person name="Ro D.-K."/>
            <person name="Ness R.W."/>
            <person name="Phillips M.A."/>
        </authorList>
    </citation>
    <scope>NUCLEOTIDE SEQUENCE [LARGE SCALE GENOMIC DNA]</scope>
    <source>
        <strain evidence="9">SAF-2024a</strain>
        <tissue evidence="9">Leaf</tissue>
    </source>
</reference>
<proteinExistence type="inferred from homology"/>
<feature type="transmembrane region" description="Helical" evidence="7">
    <location>
        <begin position="129"/>
        <end position="151"/>
    </location>
</feature>
<keyword evidence="10" id="KW-1185">Reference proteome</keyword>
<dbReference type="InterPro" id="IPR009606">
    <property type="entry name" value="DEAL/Modifying_wall_lignin1/2"/>
</dbReference>
<comment type="subcellular location">
    <subcellularLocation>
        <location evidence="1">Endomembrane system</location>
        <topology evidence="1">Multi-pass membrane protein</topology>
    </subcellularLocation>
</comment>
<organism evidence="9 10">
    <name type="scientific">Salvia divinorum</name>
    <name type="common">Maria pastora</name>
    <name type="synonym">Diviner's sage</name>
    <dbReference type="NCBI Taxonomy" id="28513"/>
    <lineage>
        <taxon>Eukaryota</taxon>
        <taxon>Viridiplantae</taxon>
        <taxon>Streptophyta</taxon>
        <taxon>Embryophyta</taxon>
        <taxon>Tracheophyta</taxon>
        <taxon>Spermatophyta</taxon>
        <taxon>Magnoliopsida</taxon>
        <taxon>eudicotyledons</taxon>
        <taxon>Gunneridae</taxon>
        <taxon>Pentapetalae</taxon>
        <taxon>asterids</taxon>
        <taxon>lamiids</taxon>
        <taxon>Lamiales</taxon>
        <taxon>Lamiaceae</taxon>
        <taxon>Nepetoideae</taxon>
        <taxon>Mentheae</taxon>
        <taxon>Salviinae</taxon>
        <taxon>Salvia</taxon>
        <taxon>Salvia subgen. Calosphace</taxon>
    </lineage>
</organism>
<feature type="signal peptide" evidence="8">
    <location>
        <begin position="1"/>
        <end position="24"/>
    </location>
</feature>
<accession>A0ABD1HH01</accession>
<keyword evidence="4 7" id="KW-1133">Transmembrane helix</keyword>
<evidence type="ECO:0000256" key="3">
    <source>
        <dbReference type="ARBA" id="ARBA00022729"/>
    </source>
</evidence>
<keyword evidence="2 7" id="KW-0812">Transmembrane</keyword>
<evidence type="ECO:0000256" key="1">
    <source>
        <dbReference type="ARBA" id="ARBA00004127"/>
    </source>
</evidence>
<feature type="transmembrane region" description="Helical" evidence="7">
    <location>
        <begin position="88"/>
        <end position="109"/>
    </location>
</feature>
<comment type="similarity">
    <text evidence="6">Belongs to the DESIGUAL family.</text>
</comment>
<name>A0ABD1HH01_SALDI</name>
<evidence type="ECO:0000256" key="6">
    <source>
        <dbReference type="ARBA" id="ARBA00029467"/>
    </source>
</evidence>
<dbReference type="Proteomes" id="UP001567538">
    <property type="component" value="Unassembled WGS sequence"/>
</dbReference>
<dbReference type="InterPro" id="IPR052222">
    <property type="entry name" value="DESIGUAL"/>
</dbReference>
<evidence type="ECO:0000313" key="10">
    <source>
        <dbReference type="Proteomes" id="UP001567538"/>
    </source>
</evidence>
<feature type="transmembrane region" description="Helical" evidence="7">
    <location>
        <begin position="51"/>
        <end position="76"/>
    </location>
</feature>
<comment type="caution">
    <text evidence="9">The sequence shown here is derived from an EMBL/GenBank/DDBJ whole genome shotgun (WGS) entry which is preliminary data.</text>
</comment>
<evidence type="ECO:0000256" key="4">
    <source>
        <dbReference type="ARBA" id="ARBA00022989"/>
    </source>
</evidence>
<evidence type="ECO:0000313" key="9">
    <source>
        <dbReference type="EMBL" id="KAL1555557.1"/>
    </source>
</evidence>
<feature type="chain" id="PRO_5044838003" evidence="8">
    <location>
        <begin position="25"/>
        <end position="155"/>
    </location>
</feature>
<dbReference type="PANTHER" id="PTHR31769">
    <property type="entry name" value="OS07G0462200 PROTEIN-RELATED"/>
    <property type="match status" value="1"/>
</dbReference>
<evidence type="ECO:0000256" key="5">
    <source>
        <dbReference type="ARBA" id="ARBA00023136"/>
    </source>
</evidence>
<dbReference type="Pfam" id="PF06749">
    <property type="entry name" value="DUF1218"/>
    <property type="match status" value="1"/>
</dbReference>
<gene>
    <name evidence="9" type="ORF">AAHA92_11277</name>
</gene>
<evidence type="ECO:0000256" key="8">
    <source>
        <dbReference type="SAM" id="SignalP"/>
    </source>
</evidence>
<sequence length="155" mass="16584">MGKFLDVLVCLLIVALDVVGGILGLKADDAQSQERHLKVWIFECKGPSHDAYVLGLAAASLLVIAHVIAILPCFSPKKASFSKNLSKLFFCLTWIVVAIGLVMLAIGILSNHKSKESCGVSRGHVLKHGGYVCMVHGFFAVAYYATATSLFSCGD</sequence>
<dbReference type="AlphaFoldDB" id="A0ABD1HH01"/>
<evidence type="ECO:0000256" key="2">
    <source>
        <dbReference type="ARBA" id="ARBA00022692"/>
    </source>
</evidence>
<keyword evidence="5 7" id="KW-0472">Membrane</keyword>
<dbReference type="EMBL" id="JBEAFC010000005">
    <property type="protein sequence ID" value="KAL1555557.1"/>
    <property type="molecule type" value="Genomic_DNA"/>
</dbReference>
<evidence type="ECO:0000256" key="7">
    <source>
        <dbReference type="SAM" id="Phobius"/>
    </source>
</evidence>
<keyword evidence="3 8" id="KW-0732">Signal</keyword>
<dbReference type="GO" id="GO:0012505">
    <property type="term" value="C:endomembrane system"/>
    <property type="evidence" value="ECO:0007669"/>
    <property type="project" value="UniProtKB-SubCell"/>
</dbReference>
<protein>
    <submittedName>
        <fullName evidence="9">Uncharacterized protein</fullName>
    </submittedName>
</protein>